<dbReference type="GO" id="GO:0008999">
    <property type="term" value="F:protein-N-terminal-alanine acetyltransferase activity"/>
    <property type="evidence" value="ECO:0007669"/>
    <property type="project" value="TreeGrafter"/>
</dbReference>
<dbReference type="InterPro" id="IPR051531">
    <property type="entry name" value="N-acetyltransferase"/>
</dbReference>
<reference evidence="5 6" key="1">
    <citation type="submission" date="2019-08" db="EMBL/GenBank/DDBJ databases">
        <title>Arthrobacter sp. nov., isolated from plateau pika and Tibetan wild ass.</title>
        <authorList>
            <person name="Ge Y."/>
        </authorList>
    </citation>
    <scope>NUCLEOTIDE SEQUENCE [LARGE SCALE GENOMIC DNA]</scope>
    <source>
        <strain evidence="5 6">785</strain>
    </source>
</reference>
<dbReference type="InterPro" id="IPR000182">
    <property type="entry name" value="GNAT_dom"/>
</dbReference>
<proteinExistence type="inferred from homology"/>
<dbReference type="PROSITE" id="PS51186">
    <property type="entry name" value="GNAT"/>
    <property type="match status" value="2"/>
</dbReference>
<dbReference type="PANTHER" id="PTHR43792">
    <property type="entry name" value="GNAT FAMILY, PUTATIVE (AFU_ORTHOLOGUE AFUA_3G00765)-RELATED-RELATED"/>
    <property type="match status" value="1"/>
</dbReference>
<dbReference type="InterPro" id="IPR016181">
    <property type="entry name" value="Acyl_CoA_acyltransferase"/>
</dbReference>
<dbReference type="RefSeq" id="WP_152272374.1">
    <property type="nucleotide sequence ID" value="NZ_VTFX01000004.1"/>
</dbReference>
<dbReference type="EMBL" id="VTFX01000004">
    <property type="protein sequence ID" value="KAD3633166.1"/>
    <property type="molecule type" value="Genomic_DNA"/>
</dbReference>
<evidence type="ECO:0000256" key="2">
    <source>
        <dbReference type="ARBA" id="ARBA00023315"/>
    </source>
</evidence>
<dbReference type="PANTHER" id="PTHR43792:SF8">
    <property type="entry name" value="[RIBOSOMAL PROTEIN US5]-ALANINE N-ACETYLTRANSFERASE"/>
    <property type="match status" value="1"/>
</dbReference>
<evidence type="ECO:0000313" key="6">
    <source>
        <dbReference type="Proteomes" id="UP000326852"/>
    </source>
</evidence>
<dbReference type="Proteomes" id="UP000326852">
    <property type="component" value="Unassembled WGS sequence"/>
</dbReference>
<comment type="similarity">
    <text evidence="3">Belongs to the acetyltransferase family. RimJ subfamily.</text>
</comment>
<evidence type="ECO:0000313" key="5">
    <source>
        <dbReference type="EMBL" id="KAD3633166.1"/>
    </source>
</evidence>
<name>A0A5N6MI57_9MICC</name>
<evidence type="ECO:0000256" key="3">
    <source>
        <dbReference type="ARBA" id="ARBA00038502"/>
    </source>
</evidence>
<dbReference type="GO" id="GO:0005737">
    <property type="term" value="C:cytoplasm"/>
    <property type="evidence" value="ECO:0007669"/>
    <property type="project" value="TreeGrafter"/>
</dbReference>
<dbReference type="SUPFAM" id="SSF55729">
    <property type="entry name" value="Acyl-CoA N-acyltransferases (Nat)"/>
    <property type="match status" value="2"/>
</dbReference>
<gene>
    <name evidence="5" type="ORF">GD627_10100</name>
</gene>
<dbReference type="AlphaFoldDB" id="A0A5N6MI57"/>
<accession>A0A5N6MI57</accession>
<sequence length="361" mass="38780">MLSKTVSAVDLVHGVRLRVAELSDADALAAAYRRNRSYLAPWEPQREDAFFTPAGQRAVLRTKLEQYAAGTEVPWVLVEKDRIIGCITLTGIVRGPFQSANLGYWVDTERAGRGIGSAAVAAVVELAGSGMGLHRIQAATLLVNPGSQKVLARSGFERIGMAPQYLRIAGAWQDHLLFQRLLRTPETNRALRAALITTDRLTLDPLGVHHAAEMVPVLAGTEIYRYIGGQAPTKEMLQARYAAQTVGGSPDGSEAWLNWIIREQGQAIGFVQATAAADGSTSDVAWVIGEAFQGRGAATDAARAMLSWLRSRGIGRITASIHPDNLASAAVARRLGLLPTGSFDDDGEELWSGTSFIHTAD</sequence>
<dbReference type="CDD" id="cd04301">
    <property type="entry name" value="NAT_SF"/>
    <property type="match status" value="1"/>
</dbReference>
<dbReference type="Pfam" id="PF13302">
    <property type="entry name" value="Acetyltransf_3"/>
    <property type="match status" value="2"/>
</dbReference>
<comment type="caution">
    <text evidence="5">The sequence shown here is derived from an EMBL/GenBank/DDBJ whole genome shotgun (WGS) entry which is preliminary data.</text>
</comment>
<keyword evidence="1 5" id="KW-0808">Transferase</keyword>
<protein>
    <submittedName>
        <fullName evidence="5">GNAT family N-acetyltransferase</fullName>
    </submittedName>
</protein>
<organism evidence="5 6">
    <name type="scientific">Arthrobacter yangruifuii</name>
    <dbReference type="NCBI Taxonomy" id="2606616"/>
    <lineage>
        <taxon>Bacteria</taxon>
        <taxon>Bacillati</taxon>
        <taxon>Actinomycetota</taxon>
        <taxon>Actinomycetes</taxon>
        <taxon>Micrococcales</taxon>
        <taxon>Micrococcaceae</taxon>
        <taxon>Arthrobacter</taxon>
    </lineage>
</organism>
<feature type="domain" description="N-acetyltransferase" evidence="4">
    <location>
        <begin position="15"/>
        <end position="183"/>
    </location>
</feature>
<evidence type="ECO:0000259" key="4">
    <source>
        <dbReference type="PROSITE" id="PS51186"/>
    </source>
</evidence>
<feature type="domain" description="N-acetyltransferase" evidence="4">
    <location>
        <begin position="201"/>
        <end position="361"/>
    </location>
</feature>
<keyword evidence="6" id="KW-1185">Reference proteome</keyword>
<dbReference type="Gene3D" id="3.40.630.30">
    <property type="match status" value="2"/>
</dbReference>
<evidence type="ECO:0000256" key="1">
    <source>
        <dbReference type="ARBA" id="ARBA00022679"/>
    </source>
</evidence>
<keyword evidence="2" id="KW-0012">Acyltransferase</keyword>